<evidence type="ECO:0000313" key="3">
    <source>
        <dbReference type="Proteomes" id="UP001432027"/>
    </source>
</evidence>
<dbReference type="Proteomes" id="UP001432027">
    <property type="component" value="Unassembled WGS sequence"/>
</dbReference>
<dbReference type="PROSITE" id="PS50181">
    <property type="entry name" value="FBOX"/>
    <property type="match status" value="1"/>
</dbReference>
<comment type="caution">
    <text evidence="2">The sequence shown here is derived from an EMBL/GenBank/DDBJ whole genome shotgun (WGS) entry which is preliminary data.</text>
</comment>
<feature type="domain" description="F-box" evidence="1">
    <location>
        <begin position="1"/>
        <end position="46"/>
    </location>
</feature>
<proteinExistence type="predicted"/>
<dbReference type="EMBL" id="BTSX01000003">
    <property type="protein sequence ID" value="GMS90342.1"/>
    <property type="molecule type" value="Genomic_DNA"/>
</dbReference>
<reference evidence="2" key="1">
    <citation type="submission" date="2023-10" db="EMBL/GenBank/DDBJ databases">
        <title>Genome assembly of Pristionchus species.</title>
        <authorList>
            <person name="Yoshida K."/>
            <person name="Sommer R.J."/>
        </authorList>
    </citation>
    <scope>NUCLEOTIDE SEQUENCE</scope>
    <source>
        <strain evidence="2">RS0144</strain>
    </source>
</reference>
<gene>
    <name evidence="2" type="ORF">PENTCL1PPCAC_12517</name>
</gene>
<organism evidence="2 3">
    <name type="scientific">Pristionchus entomophagus</name>
    <dbReference type="NCBI Taxonomy" id="358040"/>
    <lineage>
        <taxon>Eukaryota</taxon>
        <taxon>Metazoa</taxon>
        <taxon>Ecdysozoa</taxon>
        <taxon>Nematoda</taxon>
        <taxon>Chromadorea</taxon>
        <taxon>Rhabditida</taxon>
        <taxon>Rhabditina</taxon>
        <taxon>Diplogasteromorpha</taxon>
        <taxon>Diplogasteroidea</taxon>
        <taxon>Neodiplogasteridae</taxon>
        <taxon>Pristionchus</taxon>
    </lineage>
</organism>
<evidence type="ECO:0000259" key="1">
    <source>
        <dbReference type="PROSITE" id="PS50181"/>
    </source>
</evidence>
<evidence type="ECO:0000313" key="2">
    <source>
        <dbReference type="EMBL" id="GMS90342.1"/>
    </source>
</evidence>
<accession>A0AAV5T437</accession>
<name>A0AAV5T437_9BILA</name>
<dbReference type="AlphaFoldDB" id="A0AAV5T437"/>
<keyword evidence="3" id="KW-1185">Reference proteome</keyword>
<dbReference type="InterPro" id="IPR001810">
    <property type="entry name" value="F-box_dom"/>
</dbReference>
<feature type="non-terminal residue" evidence="2">
    <location>
        <position position="1"/>
    </location>
</feature>
<feature type="non-terminal residue" evidence="2">
    <location>
        <position position="169"/>
    </location>
</feature>
<protein>
    <recommendedName>
        <fullName evidence="1">F-box domain-containing protein</fullName>
    </recommendedName>
</protein>
<sequence>QFPIFALPTELISHSISSLSMEDRLRVAGVNKKLNIMELESKYHVEKMMIEEVSAHEKVMCTFSDQRITFYEEKSYSSDCIRRISKNASIGYLTIVLTGSKKFHREIYNLIKEFDIGELNLGFERHQMLKEMMVDSFFLDLTKACKIIYLYDCEKITSEALYQVYQVIL</sequence>